<dbReference type="EMBL" id="SHLC01000001">
    <property type="protein sequence ID" value="RZU65954.1"/>
    <property type="molecule type" value="Genomic_DNA"/>
</dbReference>
<proteinExistence type="predicted"/>
<evidence type="ECO:0000313" key="2">
    <source>
        <dbReference type="Proteomes" id="UP000291483"/>
    </source>
</evidence>
<comment type="caution">
    <text evidence="1">The sequence shown here is derived from an EMBL/GenBank/DDBJ whole genome shotgun (WGS) entry which is preliminary data.</text>
</comment>
<accession>A0A4Q8AMZ2</accession>
<evidence type="ECO:0008006" key="3">
    <source>
        <dbReference type="Google" id="ProtNLM"/>
    </source>
</evidence>
<gene>
    <name evidence="1" type="ORF">EV379_2298</name>
</gene>
<dbReference type="AlphaFoldDB" id="A0A4Q8AMZ2"/>
<dbReference type="Proteomes" id="UP000291483">
    <property type="component" value="Unassembled WGS sequence"/>
</dbReference>
<dbReference type="RefSeq" id="WP_130506218.1">
    <property type="nucleotide sequence ID" value="NZ_SHLC01000001.1"/>
</dbReference>
<evidence type="ECO:0000313" key="1">
    <source>
        <dbReference type="EMBL" id="RZU65954.1"/>
    </source>
</evidence>
<sequence>MAEDIVTGRQDGVSDDALVAATGKSWAEWFAILDAEGAQDWKHSVTARWLDANFPIGGWWAQGVTVGYEQARGIRNPGQRQDGSYEVSASKTLPLEQQETLDAVIAAVAAELGAPASESRAVRHITARWPLSGLEGQVGSILATAAPSKAGKTSVSLTWSKLEKPEDVAPAKLRLQGWLQAAAEVG</sequence>
<organism evidence="1 2">
    <name type="scientific">Microterricola gilva</name>
    <dbReference type="NCBI Taxonomy" id="393267"/>
    <lineage>
        <taxon>Bacteria</taxon>
        <taxon>Bacillati</taxon>
        <taxon>Actinomycetota</taxon>
        <taxon>Actinomycetes</taxon>
        <taxon>Micrococcales</taxon>
        <taxon>Microbacteriaceae</taxon>
        <taxon>Microterricola</taxon>
    </lineage>
</organism>
<keyword evidence="2" id="KW-1185">Reference proteome</keyword>
<protein>
    <recommendedName>
        <fullName evidence="3">DUF4287 domain-containing protein</fullName>
    </recommendedName>
</protein>
<reference evidence="1 2" key="1">
    <citation type="submission" date="2019-02" db="EMBL/GenBank/DDBJ databases">
        <title>Sequencing the genomes of 1000 actinobacteria strains.</title>
        <authorList>
            <person name="Klenk H.-P."/>
        </authorList>
    </citation>
    <scope>NUCLEOTIDE SEQUENCE [LARGE SCALE GENOMIC DNA]</scope>
    <source>
        <strain evidence="1 2">DSM 18319</strain>
    </source>
</reference>
<name>A0A4Q8AMZ2_9MICO</name>
<dbReference type="OrthoDB" id="3837807at2"/>